<evidence type="ECO:0000256" key="3">
    <source>
        <dbReference type="SAM" id="MobiDB-lite"/>
    </source>
</evidence>
<dbReference type="Proteomes" id="UP000593562">
    <property type="component" value="Unassembled WGS sequence"/>
</dbReference>
<reference evidence="6 7" key="1">
    <citation type="journal article" date="2020" name="Nat. Commun.">
        <title>Genome of Tripterygium wilfordii and identification of cytochrome P450 involved in triptolide biosynthesis.</title>
        <authorList>
            <person name="Tu L."/>
            <person name="Su P."/>
            <person name="Zhang Z."/>
            <person name="Gao L."/>
            <person name="Wang J."/>
            <person name="Hu T."/>
            <person name="Zhou J."/>
            <person name="Zhang Y."/>
            <person name="Zhao Y."/>
            <person name="Liu Y."/>
            <person name="Song Y."/>
            <person name="Tong Y."/>
            <person name="Lu Y."/>
            <person name="Yang J."/>
            <person name="Xu C."/>
            <person name="Jia M."/>
            <person name="Peters R.J."/>
            <person name="Huang L."/>
            <person name="Gao W."/>
        </authorList>
    </citation>
    <scope>NUCLEOTIDE SEQUENCE [LARGE SCALE GENOMIC DNA]</scope>
    <source>
        <strain evidence="7">cv. XIE 37</strain>
        <tissue evidence="6">Leaf</tissue>
    </source>
</reference>
<dbReference type="AlphaFoldDB" id="A0A7J7DW84"/>
<dbReference type="PANTHER" id="PTHR48038">
    <property type="entry name" value="RIBONUCLEOPROTEIN RB97D"/>
    <property type="match status" value="1"/>
</dbReference>
<dbReference type="GO" id="GO:0003723">
    <property type="term" value="F:RNA binding"/>
    <property type="evidence" value="ECO:0007669"/>
    <property type="project" value="UniProtKB-UniRule"/>
</dbReference>
<accession>A0A7J7DW84</accession>
<comment type="caution">
    <text evidence="6">The sequence shown here is derived from an EMBL/GenBank/DDBJ whole genome shotgun (WGS) entry which is preliminary data.</text>
</comment>
<feature type="compositionally biased region" description="Basic and acidic residues" evidence="3">
    <location>
        <begin position="105"/>
        <end position="123"/>
    </location>
</feature>
<keyword evidence="1" id="KW-0862">Zinc</keyword>
<dbReference type="SUPFAM" id="SSF54928">
    <property type="entry name" value="RNA-binding domain, RBD"/>
    <property type="match status" value="1"/>
</dbReference>
<keyword evidence="1" id="KW-0863">Zinc-finger</keyword>
<dbReference type="Gene3D" id="3.30.70.330">
    <property type="match status" value="1"/>
</dbReference>
<dbReference type="InterPro" id="IPR000504">
    <property type="entry name" value="RRM_dom"/>
</dbReference>
<feature type="region of interest" description="Disordered" evidence="3">
    <location>
        <begin position="364"/>
        <end position="435"/>
    </location>
</feature>
<feature type="region of interest" description="Disordered" evidence="3">
    <location>
        <begin position="579"/>
        <end position="616"/>
    </location>
</feature>
<feature type="compositionally biased region" description="Basic and acidic residues" evidence="3">
    <location>
        <begin position="591"/>
        <end position="616"/>
    </location>
</feature>
<dbReference type="PROSITE" id="PS50102">
    <property type="entry name" value="RRM"/>
    <property type="match status" value="1"/>
</dbReference>
<proteinExistence type="predicted"/>
<dbReference type="InterPro" id="IPR012677">
    <property type="entry name" value="Nucleotide-bd_a/b_plait_sf"/>
</dbReference>
<evidence type="ECO:0000256" key="1">
    <source>
        <dbReference type="PROSITE-ProRule" id="PRU00047"/>
    </source>
</evidence>
<protein>
    <submittedName>
        <fullName evidence="6">Arginine/serine-rich zinc knuckle-containing protein 33 putative isoform 1</fullName>
    </submittedName>
</protein>
<evidence type="ECO:0000259" key="5">
    <source>
        <dbReference type="PROSITE" id="PS50158"/>
    </source>
</evidence>
<evidence type="ECO:0000313" key="7">
    <source>
        <dbReference type="Proteomes" id="UP000593562"/>
    </source>
</evidence>
<feature type="compositionally biased region" description="Basic and acidic residues" evidence="3">
    <location>
        <begin position="418"/>
        <end position="430"/>
    </location>
</feature>
<dbReference type="PROSITE" id="PS50158">
    <property type="entry name" value="ZF_CCHC"/>
    <property type="match status" value="1"/>
</dbReference>
<feature type="region of interest" description="Disordered" evidence="3">
    <location>
        <begin position="295"/>
        <end position="315"/>
    </location>
</feature>
<keyword evidence="2" id="KW-0694">RNA-binding</keyword>
<dbReference type="Pfam" id="PF00076">
    <property type="entry name" value="RRM_1"/>
    <property type="match status" value="1"/>
</dbReference>
<sequence>MSLYIGKLSSLTRRDDLERVFGRFGRCNIRIKDGYGFVVYVFPPDAEKASRALQGRNICGQPLTLTWSNKQPQAFKRFARDDRSYEPLRKRYSAIGGDYVNRNLDSDGNRDYKMDTKQSDRVGGRLSSTDVLNEERSNYLDQMKDYMGGEDHDGGDLQKEGHGLGEHLLDEGGTVERNLVENGRWGEQVHDLPNRSGPEHRKEYDQYEACQGYYKKDEDEGHDLSNGSGAENRKEYDQYEACQGYYKKDEDEGHDLSNGSGAENRKEYDQYEACQGYYKKDEDEGLHKARSNDFLLQQSNQGKKGRENTGEVTLNHSSDSKFKRTCYSCGRLGHKSCCCPFVYTSRRNLAKHYLGFINDSDRDNRGQCEHRRIRSPTRRKLQTSRDTLRRRQLRDDRKASGSRKRQKLTRSGSSPLAKETDKAPKADYGKKKYGTHKTKNTKGLFLLLFIRITLLSNQQSASRSSKPTSRSVSSRIQSLTSNSKSSSTSLLARSKSFNSRSRSSSPTSLSLSVSLHQPLPAYPNEGKSNLKGSVDKGATLESTKEFINQEQLVDVGVSLESAEQENMMAAVVNEHGVSSSKLGSEFAEDQTVQRDIDGDKKNVKAPDERMNRIPHY</sequence>
<feature type="domain" description="CCHC-type" evidence="5">
    <location>
        <begin position="326"/>
        <end position="340"/>
    </location>
</feature>
<feature type="region of interest" description="Disordered" evidence="3">
    <location>
        <begin position="458"/>
        <end position="513"/>
    </location>
</feature>
<feature type="compositionally biased region" description="Basic and acidic residues" evidence="3">
    <location>
        <begin position="386"/>
        <end position="399"/>
    </location>
</feature>
<keyword evidence="7" id="KW-1185">Reference proteome</keyword>
<gene>
    <name evidence="6" type="ORF">HS088_TW03G00900</name>
</gene>
<evidence type="ECO:0000313" key="6">
    <source>
        <dbReference type="EMBL" id="KAF5750561.1"/>
    </source>
</evidence>
<dbReference type="InterPro" id="IPR035979">
    <property type="entry name" value="RBD_domain_sf"/>
</dbReference>
<feature type="region of interest" description="Disordered" evidence="3">
    <location>
        <begin position="105"/>
        <end position="126"/>
    </location>
</feature>
<evidence type="ECO:0000259" key="4">
    <source>
        <dbReference type="PROSITE" id="PS50102"/>
    </source>
</evidence>
<evidence type="ECO:0000256" key="2">
    <source>
        <dbReference type="PROSITE-ProRule" id="PRU00176"/>
    </source>
</evidence>
<dbReference type="EMBL" id="JAAARO010000003">
    <property type="protein sequence ID" value="KAF5750561.1"/>
    <property type="molecule type" value="Genomic_DNA"/>
</dbReference>
<dbReference type="SMART" id="SM00360">
    <property type="entry name" value="RRM"/>
    <property type="match status" value="1"/>
</dbReference>
<feature type="domain" description="RRM" evidence="4">
    <location>
        <begin position="1"/>
        <end position="70"/>
    </location>
</feature>
<keyword evidence="1" id="KW-0479">Metal-binding</keyword>
<name>A0A7J7DW84_TRIWF</name>
<dbReference type="InParanoid" id="A0A7J7DW84"/>
<dbReference type="PANTHER" id="PTHR48038:SF2">
    <property type="entry name" value="OS02G0536400 PROTEIN"/>
    <property type="match status" value="1"/>
</dbReference>
<feature type="compositionally biased region" description="Basic residues" evidence="3">
    <location>
        <begin position="371"/>
        <end position="385"/>
    </location>
</feature>
<dbReference type="GO" id="GO:0008270">
    <property type="term" value="F:zinc ion binding"/>
    <property type="evidence" value="ECO:0007669"/>
    <property type="project" value="UniProtKB-KW"/>
</dbReference>
<dbReference type="InterPro" id="IPR001878">
    <property type="entry name" value="Znf_CCHC"/>
</dbReference>
<organism evidence="6 7">
    <name type="scientific">Tripterygium wilfordii</name>
    <name type="common">Thunder God vine</name>
    <dbReference type="NCBI Taxonomy" id="458696"/>
    <lineage>
        <taxon>Eukaryota</taxon>
        <taxon>Viridiplantae</taxon>
        <taxon>Streptophyta</taxon>
        <taxon>Embryophyta</taxon>
        <taxon>Tracheophyta</taxon>
        <taxon>Spermatophyta</taxon>
        <taxon>Magnoliopsida</taxon>
        <taxon>eudicotyledons</taxon>
        <taxon>Gunneridae</taxon>
        <taxon>Pentapetalae</taxon>
        <taxon>rosids</taxon>
        <taxon>fabids</taxon>
        <taxon>Celastrales</taxon>
        <taxon>Celastraceae</taxon>
        <taxon>Tripterygium</taxon>
    </lineage>
</organism>